<dbReference type="EMBL" id="BNED01000005">
    <property type="protein sequence ID" value="GHI82479.1"/>
    <property type="molecule type" value="Genomic_DNA"/>
</dbReference>
<dbReference type="Proteomes" id="UP000608522">
    <property type="component" value="Unassembled WGS sequence"/>
</dbReference>
<gene>
    <name evidence="1" type="ORF">Sspor_80400</name>
</gene>
<name>A0ABQ3TPX9_9ACTN</name>
<sequence>MSEQPAHPARQQLEPAAADAVRAYAARTRADADRFAAVLEDIAANGLPSAEDCTPWEDLREAQLSRLAAQRPAVA</sequence>
<keyword evidence="2" id="KW-1185">Reference proteome</keyword>
<dbReference type="RefSeq" id="WP_202203402.1">
    <property type="nucleotide sequence ID" value="NZ_BAAATO010000015.1"/>
</dbReference>
<protein>
    <submittedName>
        <fullName evidence="1">Uncharacterized protein</fullName>
    </submittedName>
</protein>
<evidence type="ECO:0000313" key="2">
    <source>
        <dbReference type="Proteomes" id="UP000608522"/>
    </source>
</evidence>
<comment type="caution">
    <text evidence="1">The sequence shown here is derived from an EMBL/GenBank/DDBJ whole genome shotgun (WGS) entry which is preliminary data.</text>
</comment>
<accession>A0ABQ3TPX9</accession>
<proteinExistence type="predicted"/>
<reference evidence="2" key="1">
    <citation type="submission" date="2023-07" db="EMBL/GenBank/DDBJ databases">
        <title>Whole genome shotgun sequence of Streptomyces spororaveus NBRC 15456.</title>
        <authorList>
            <person name="Komaki H."/>
            <person name="Tamura T."/>
        </authorList>
    </citation>
    <scope>NUCLEOTIDE SEQUENCE [LARGE SCALE GENOMIC DNA]</scope>
    <source>
        <strain evidence="2">NBRC 15456</strain>
    </source>
</reference>
<evidence type="ECO:0000313" key="1">
    <source>
        <dbReference type="EMBL" id="GHI82479.1"/>
    </source>
</evidence>
<organism evidence="1 2">
    <name type="scientific">Streptomyces spororaveus</name>
    <dbReference type="NCBI Taxonomy" id="284039"/>
    <lineage>
        <taxon>Bacteria</taxon>
        <taxon>Bacillati</taxon>
        <taxon>Actinomycetota</taxon>
        <taxon>Actinomycetes</taxon>
        <taxon>Kitasatosporales</taxon>
        <taxon>Streptomycetaceae</taxon>
        <taxon>Streptomyces</taxon>
    </lineage>
</organism>